<dbReference type="PROSITE" id="PS51683">
    <property type="entry name" value="SAM_OMT_II"/>
    <property type="match status" value="1"/>
</dbReference>
<dbReference type="InterPro" id="IPR036388">
    <property type="entry name" value="WH-like_DNA-bd_sf"/>
</dbReference>
<evidence type="ECO:0000313" key="6">
    <source>
        <dbReference type="EMBL" id="KFX42224.1"/>
    </source>
</evidence>
<comment type="caution">
    <text evidence="6">The sequence shown here is derived from an EMBL/GenBank/DDBJ whole genome shotgun (WGS) entry which is preliminary data.</text>
</comment>
<evidence type="ECO:0000256" key="4">
    <source>
        <dbReference type="ARBA" id="ARBA00038277"/>
    </source>
</evidence>
<dbReference type="Gene3D" id="3.40.50.150">
    <property type="entry name" value="Vaccinia Virus protein VP39"/>
    <property type="match status" value="1"/>
</dbReference>
<sequence>MTSLVDVAMRIIANATLVEKSLSDHGHQFPSFDKDAAESFLDLSKEPAAQTARSSLIDDSKLLLDLLLGPADLINRLCQSPFEVAAQSLIYKYKLYDLVPLDKSTTYAELAAKTGLPEYRIRTAMRQSALNRIFDEPTPNVVVHTAASAALVKNKALQDWYGHFVEEVFPSSAKLAETMSKYPESTEPNHCSFSTAFNTPDPIFKFFDDHPDRQARFFGAMAGVGKGEGFSLRHIVTGYDWSKVGSGLVVDVGGSSGFVSMALAESYPNLKFLVQDYEHTVQGGKKALPTHLESRVDFATHDFFTPQTVSADVYFMRHICHDWAQHNAVKILKNLVPAMKPTSRIVMCELVIMPPKSMNGSQERQQRAMEMTMWTMVNAQERTREEWEEVVRLTDERLAILSINRPANSSDSLIEIGWK</sequence>
<dbReference type="Pfam" id="PF00891">
    <property type="entry name" value="Methyltransf_2"/>
    <property type="match status" value="1"/>
</dbReference>
<dbReference type="AlphaFoldDB" id="A0A093UWV9"/>
<keyword evidence="3" id="KW-0949">S-adenosyl-L-methionine</keyword>
<reference evidence="6" key="2">
    <citation type="journal article" date="2014" name="PLoS Genet.">
        <title>Signature gene expression reveals novel clues to the molecular mechanisms of dimorphic transition in Penicillium marneffei.</title>
        <authorList>
            <person name="Yang E."/>
            <person name="Wang G."/>
            <person name="Cai J."/>
            <person name="Woo P.C."/>
            <person name="Lau S.K."/>
            <person name="Yuen K.-Y."/>
            <person name="Chow W.-N."/>
            <person name="Lin X."/>
        </authorList>
    </citation>
    <scope>NUCLEOTIDE SEQUENCE</scope>
    <source>
        <strain evidence="6">PM1</strain>
    </source>
</reference>
<dbReference type="InterPro" id="IPR029063">
    <property type="entry name" value="SAM-dependent_MTases_sf"/>
</dbReference>
<dbReference type="GO" id="GO:0032259">
    <property type="term" value="P:methylation"/>
    <property type="evidence" value="ECO:0007669"/>
    <property type="project" value="UniProtKB-KW"/>
</dbReference>
<comment type="similarity">
    <text evidence="4">Belongs to the class I-like SAM-binding methyltransferase superfamily. Cation-independent O-methyltransferase family.</text>
</comment>
<gene>
    <name evidence="6" type="ORF">GQ26_0470340</name>
</gene>
<dbReference type="InterPro" id="IPR016461">
    <property type="entry name" value="COMT-like"/>
</dbReference>
<dbReference type="InterPro" id="IPR036390">
    <property type="entry name" value="WH_DNA-bd_sf"/>
</dbReference>
<dbReference type="SUPFAM" id="SSF46785">
    <property type="entry name" value="Winged helix' DNA-binding domain"/>
    <property type="match status" value="1"/>
</dbReference>
<dbReference type="PANTHER" id="PTHR43712:SF5">
    <property type="entry name" value="O-METHYLTRANSFERASE ASQN-RELATED"/>
    <property type="match status" value="1"/>
</dbReference>
<dbReference type="SUPFAM" id="SSF53335">
    <property type="entry name" value="S-adenosyl-L-methionine-dependent methyltransferases"/>
    <property type="match status" value="1"/>
</dbReference>
<dbReference type="EMBL" id="JPOX01000047">
    <property type="protein sequence ID" value="KFX42224.1"/>
    <property type="molecule type" value="Genomic_DNA"/>
</dbReference>
<dbReference type="Gene3D" id="1.10.10.10">
    <property type="entry name" value="Winged helix-like DNA-binding domain superfamily/Winged helix DNA-binding domain"/>
    <property type="match status" value="1"/>
</dbReference>
<evidence type="ECO:0000256" key="3">
    <source>
        <dbReference type="ARBA" id="ARBA00022691"/>
    </source>
</evidence>
<dbReference type="HOGENOM" id="CLU_005533_1_4_1"/>
<dbReference type="InterPro" id="IPR001077">
    <property type="entry name" value="COMT_C"/>
</dbReference>
<evidence type="ECO:0000259" key="5">
    <source>
        <dbReference type="Pfam" id="PF00891"/>
    </source>
</evidence>
<proteinExistence type="inferred from homology"/>
<name>A0A093UWV9_TALMA</name>
<dbReference type="PANTHER" id="PTHR43712">
    <property type="entry name" value="PUTATIVE (AFU_ORTHOLOGUE AFUA_4G14580)-RELATED"/>
    <property type="match status" value="1"/>
</dbReference>
<accession>A0A093UWV9</accession>
<reference key="1">
    <citation type="journal article" date="2014" name="PLoS Genet.">
        <title>Signature Gene Expression Reveals Novel Clues to the Molecular Mechanisms of Dimorphic Transition in Penicillium marneffei.</title>
        <authorList>
            <person name="Yang E."/>
            <person name="Wang G."/>
            <person name="Cai J."/>
            <person name="Woo P.C."/>
            <person name="Lau S.K."/>
            <person name="Yuen K.-Y."/>
            <person name="Chow W.-N."/>
            <person name="Lin X."/>
        </authorList>
    </citation>
    <scope>NUCLEOTIDE SEQUENCE [LARGE SCALE GENOMIC DNA]</scope>
    <source>
        <strain>PM1</strain>
    </source>
</reference>
<evidence type="ECO:0000256" key="1">
    <source>
        <dbReference type="ARBA" id="ARBA00022603"/>
    </source>
</evidence>
<protein>
    <submittedName>
        <fullName evidence="6">O-methyltransferase FtmD</fullName>
    </submittedName>
</protein>
<dbReference type="GO" id="GO:0008171">
    <property type="term" value="F:O-methyltransferase activity"/>
    <property type="evidence" value="ECO:0007669"/>
    <property type="project" value="InterPro"/>
</dbReference>
<keyword evidence="1 6" id="KW-0489">Methyltransferase</keyword>
<dbReference type="eggNOG" id="KOG3178">
    <property type="taxonomic scope" value="Eukaryota"/>
</dbReference>
<keyword evidence="2 6" id="KW-0808">Transferase</keyword>
<feature type="domain" description="O-methyltransferase C-terminal" evidence="5">
    <location>
        <begin position="188"/>
        <end position="391"/>
    </location>
</feature>
<evidence type="ECO:0000256" key="2">
    <source>
        <dbReference type="ARBA" id="ARBA00022679"/>
    </source>
</evidence>
<organism evidence="6">
    <name type="scientific">Talaromyces marneffei PM1</name>
    <dbReference type="NCBI Taxonomy" id="1077442"/>
    <lineage>
        <taxon>Eukaryota</taxon>
        <taxon>Fungi</taxon>
        <taxon>Dikarya</taxon>
        <taxon>Ascomycota</taxon>
        <taxon>Pezizomycotina</taxon>
        <taxon>Eurotiomycetes</taxon>
        <taxon>Eurotiomycetidae</taxon>
        <taxon>Eurotiales</taxon>
        <taxon>Trichocomaceae</taxon>
        <taxon>Talaromyces</taxon>
        <taxon>Talaromyces sect. Talaromyces</taxon>
    </lineage>
</organism>